<protein>
    <submittedName>
        <fullName evidence="3">Porin</fullName>
    </submittedName>
</protein>
<feature type="chain" id="PRO_5016682385" evidence="1">
    <location>
        <begin position="27"/>
        <end position="379"/>
    </location>
</feature>
<proteinExistence type="predicted"/>
<dbReference type="Gene3D" id="2.40.160.10">
    <property type="entry name" value="Porin"/>
    <property type="match status" value="1"/>
</dbReference>
<dbReference type="Pfam" id="PF13609">
    <property type="entry name" value="Porin_4"/>
    <property type="match status" value="1"/>
</dbReference>
<feature type="domain" description="Porin" evidence="2">
    <location>
        <begin position="51"/>
        <end position="349"/>
    </location>
</feature>
<feature type="signal peptide" evidence="1">
    <location>
        <begin position="1"/>
        <end position="26"/>
    </location>
</feature>
<dbReference type="RefSeq" id="WP_115274555.1">
    <property type="nucleotide sequence ID" value="NZ_UGUY01000001.1"/>
</dbReference>
<sequence length="379" mass="41122">MNTCITRTVSLLLMSQGLCLAMQAQAEGFPTLNRLASGFGYYGVDQGFDDKLKIYGTVDAFASYHDYQHHSGFQMAGGGAWTNKLGVYARKALDPDTVLELDVEEGFNLNGKALEGTWDNIGTLRLATLALRSRSLGRLEFGKTYGVGTPTYADPFLAAYGSPYTFLSIPAAGKGAYYLDLRPKHTLAYTSPSMNGFSLATALSFGFDDVASQGRTVRGGGAKLQYRNSRVMLLGSYNLYYSDPWDDGGSSRQTANHYTSLSAFYDFGPLATSLTWQRQDVDQAGTPSTTVYTFGLMAPVGKLDVLRLAVVQRTVSAREKDALGAVLGYDHFFNPRWAAYARLGVIANQGASSVTYAGTPVDQVGDDPSNISLGMYYHF</sequence>
<keyword evidence="1" id="KW-0732">Signal</keyword>
<dbReference type="SUPFAM" id="SSF56935">
    <property type="entry name" value="Porins"/>
    <property type="match status" value="1"/>
</dbReference>
<gene>
    <name evidence="3" type="ORF">NCTC7914_03500</name>
</gene>
<evidence type="ECO:0000256" key="1">
    <source>
        <dbReference type="SAM" id="SignalP"/>
    </source>
</evidence>
<dbReference type="InterPro" id="IPR033900">
    <property type="entry name" value="Gram_neg_porin_domain"/>
</dbReference>
<dbReference type="GO" id="GO:0015288">
    <property type="term" value="F:porin activity"/>
    <property type="evidence" value="ECO:0007669"/>
    <property type="project" value="InterPro"/>
</dbReference>
<evidence type="ECO:0000313" key="3">
    <source>
        <dbReference type="EMBL" id="SUD69358.1"/>
    </source>
</evidence>
<dbReference type="CDD" id="cd00342">
    <property type="entry name" value="gram_neg_porins"/>
    <property type="match status" value="1"/>
</dbReference>
<dbReference type="EMBL" id="UGUY01000001">
    <property type="protein sequence ID" value="SUD69358.1"/>
    <property type="molecule type" value="Genomic_DNA"/>
</dbReference>
<dbReference type="Proteomes" id="UP000254602">
    <property type="component" value="Unassembled WGS sequence"/>
</dbReference>
<evidence type="ECO:0000259" key="2">
    <source>
        <dbReference type="Pfam" id="PF13609"/>
    </source>
</evidence>
<dbReference type="InterPro" id="IPR023614">
    <property type="entry name" value="Porin_dom_sf"/>
</dbReference>
<dbReference type="GO" id="GO:0016020">
    <property type="term" value="C:membrane"/>
    <property type="evidence" value="ECO:0007669"/>
    <property type="project" value="InterPro"/>
</dbReference>
<accession>A0A379KP12</accession>
<evidence type="ECO:0000313" key="4">
    <source>
        <dbReference type="Proteomes" id="UP000254602"/>
    </source>
</evidence>
<dbReference type="AlphaFoldDB" id="A0A379KP12"/>
<name>A0A379KP12_PSEPU</name>
<reference evidence="3 4" key="1">
    <citation type="submission" date="2018-06" db="EMBL/GenBank/DDBJ databases">
        <authorList>
            <consortium name="Pathogen Informatics"/>
            <person name="Doyle S."/>
        </authorList>
    </citation>
    <scope>NUCLEOTIDE SEQUENCE [LARGE SCALE GENOMIC DNA]</scope>
    <source>
        <strain evidence="3 4">NCTC7914</strain>
    </source>
</reference>
<organism evidence="3 4">
    <name type="scientific">Pseudomonas putida</name>
    <name type="common">Arthrobacter siderocapsulatus</name>
    <dbReference type="NCBI Taxonomy" id="303"/>
    <lineage>
        <taxon>Bacteria</taxon>
        <taxon>Pseudomonadati</taxon>
        <taxon>Pseudomonadota</taxon>
        <taxon>Gammaproteobacteria</taxon>
        <taxon>Pseudomonadales</taxon>
        <taxon>Pseudomonadaceae</taxon>
        <taxon>Pseudomonas</taxon>
    </lineage>
</organism>